<comment type="caution">
    <text evidence="5">The sequence shown here is derived from an EMBL/GenBank/DDBJ whole genome shotgun (WGS) entry which is preliminary data.</text>
</comment>
<keyword evidence="3" id="KW-0804">Transcription</keyword>
<dbReference type="AlphaFoldDB" id="A0A3S2XLG7"/>
<dbReference type="InterPro" id="IPR052359">
    <property type="entry name" value="HTH-type_reg/antitoxin"/>
</dbReference>
<sequence length="194" mass="21705">MSGSCPLCPEDGSRMERGLRLIALSCKTETKIVGMPGWYCSRCDEGIHTPEDMKVSDKALAEMKTRVDNLLEPSEIRRIRLQLGLTQRDAGHRIGGGVNAFQKYESGEVLPSKGLSNLLRILERHPDELEKINEPDIYEYRDNIDAISFVNADFPASMTVKFTHGRQDWGQEIHLIGSSVWFSGSRVDPSVIVA</sequence>
<dbReference type="Pfam" id="PF15731">
    <property type="entry name" value="MqsA_antitoxin"/>
    <property type="match status" value="1"/>
</dbReference>
<dbReference type="InterPro" id="IPR010982">
    <property type="entry name" value="Lambda_DNA-bd_dom_sf"/>
</dbReference>
<dbReference type="InterPro" id="IPR022453">
    <property type="entry name" value="Znf_MqsA-type"/>
</dbReference>
<dbReference type="NCBIfam" id="TIGR03831">
    <property type="entry name" value="YgiT_finger"/>
    <property type="match status" value="1"/>
</dbReference>
<dbReference type="InterPro" id="IPR022452">
    <property type="entry name" value="MqsA"/>
</dbReference>
<evidence type="ECO:0000256" key="2">
    <source>
        <dbReference type="ARBA" id="ARBA00023125"/>
    </source>
</evidence>
<evidence type="ECO:0000256" key="3">
    <source>
        <dbReference type="ARBA" id="ARBA00023163"/>
    </source>
</evidence>
<dbReference type="NCBIfam" id="TIGR03830">
    <property type="entry name" value="CxxCG_CxxCG_HTH"/>
    <property type="match status" value="1"/>
</dbReference>
<accession>A0A3S2XLG7</accession>
<gene>
    <name evidence="5" type="ORF">EOE48_12620</name>
</gene>
<keyword evidence="1" id="KW-0805">Transcription regulation</keyword>
<dbReference type="InterPro" id="IPR001387">
    <property type="entry name" value="Cro/C1-type_HTH"/>
</dbReference>
<proteinExistence type="predicted"/>
<keyword evidence="6" id="KW-1185">Reference proteome</keyword>
<dbReference type="Gene3D" id="1.10.260.40">
    <property type="entry name" value="lambda repressor-like DNA-binding domains"/>
    <property type="match status" value="1"/>
</dbReference>
<dbReference type="PROSITE" id="PS50943">
    <property type="entry name" value="HTH_CROC1"/>
    <property type="match status" value="1"/>
</dbReference>
<keyword evidence="2" id="KW-0238">DNA-binding</keyword>
<dbReference type="PANTHER" id="PTHR36511">
    <property type="entry name" value="MERR FAMILY BACTERIAL REGULATORY PROTEIN"/>
    <property type="match status" value="1"/>
</dbReference>
<dbReference type="Proteomes" id="UP000286997">
    <property type="component" value="Unassembled WGS sequence"/>
</dbReference>
<evidence type="ECO:0000259" key="4">
    <source>
        <dbReference type="PROSITE" id="PS50943"/>
    </source>
</evidence>
<evidence type="ECO:0000313" key="6">
    <source>
        <dbReference type="Proteomes" id="UP000286997"/>
    </source>
</evidence>
<evidence type="ECO:0000256" key="1">
    <source>
        <dbReference type="ARBA" id="ARBA00023015"/>
    </source>
</evidence>
<dbReference type="OrthoDB" id="7349669at2"/>
<dbReference type="EMBL" id="SACP01000011">
    <property type="protein sequence ID" value="RVU17720.1"/>
    <property type="molecule type" value="Genomic_DNA"/>
</dbReference>
<dbReference type="Gene3D" id="3.10.20.860">
    <property type="match status" value="1"/>
</dbReference>
<feature type="domain" description="HTH cro/C1-type" evidence="4">
    <location>
        <begin position="76"/>
        <end position="129"/>
    </location>
</feature>
<reference evidence="5 6" key="1">
    <citation type="submission" date="2019-01" db="EMBL/GenBank/DDBJ databases">
        <authorList>
            <person name="Chen W.-M."/>
        </authorList>
    </citation>
    <scope>NUCLEOTIDE SEQUENCE [LARGE SCALE GENOMIC DNA]</scope>
    <source>
        <strain evidence="5 6">TER-1</strain>
    </source>
</reference>
<organism evidence="5 6">
    <name type="scientific">Methylobacterium oryzihabitans</name>
    <dbReference type="NCBI Taxonomy" id="2499852"/>
    <lineage>
        <taxon>Bacteria</taxon>
        <taxon>Pseudomonadati</taxon>
        <taxon>Pseudomonadota</taxon>
        <taxon>Alphaproteobacteria</taxon>
        <taxon>Hyphomicrobiales</taxon>
        <taxon>Methylobacteriaceae</taxon>
        <taxon>Methylobacterium</taxon>
    </lineage>
</organism>
<dbReference type="PANTHER" id="PTHR36511:SF4">
    <property type="entry name" value="ANTITOXIN MQSA"/>
    <property type="match status" value="1"/>
</dbReference>
<name>A0A3S2XLG7_9HYPH</name>
<evidence type="ECO:0000313" key="5">
    <source>
        <dbReference type="EMBL" id="RVU17720.1"/>
    </source>
</evidence>
<dbReference type="SMART" id="SM00530">
    <property type="entry name" value="HTH_XRE"/>
    <property type="match status" value="1"/>
</dbReference>
<dbReference type="InterPro" id="IPR032758">
    <property type="entry name" value="MqsA/HigA-2"/>
</dbReference>
<dbReference type="CDD" id="cd00093">
    <property type="entry name" value="HTH_XRE"/>
    <property type="match status" value="1"/>
</dbReference>
<protein>
    <submittedName>
        <fullName evidence="5">Type II toxin-antitoxin system MqsA family antitoxin</fullName>
    </submittedName>
</protein>
<dbReference type="SUPFAM" id="SSF47413">
    <property type="entry name" value="lambda repressor-like DNA-binding domains"/>
    <property type="match status" value="1"/>
</dbReference>
<dbReference type="GO" id="GO:0003677">
    <property type="term" value="F:DNA binding"/>
    <property type="evidence" value="ECO:0007669"/>
    <property type="project" value="UniProtKB-KW"/>
</dbReference>